<feature type="region of interest" description="Disordered" evidence="2">
    <location>
        <begin position="201"/>
        <end position="244"/>
    </location>
</feature>
<protein>
    <submittedName>
        <fullName evidence="4">Putative tetratricopeptide-like helical domain-containing protein</fullName>
    </submittedName>
</protein>
<organism evidence="4 5">
    <name type="scientific">Lupinus albus</name>
    <name type="common">White lupine</name>
    <name type="synonym">Lupinus termis</name>
    <dbReference type="NCBI Taxonomy" id="3870"/>
    <lineage>
        <taxon>Eukaryota</taxon>
        <taxon>Viridiplantae</taxon>
        <taxon>Streptophyta</taxon>
        <taxon>Embryophyta</taxon>
        <taxon>Tracheophyta</taxon>
        <taxon>Spermatophyta</taxon>
        <taxon>Magnoliopsida</taxon>
        <taxon>eudicotyledons</taxon>
        <taxon>Gunneridae</taxon>
        <taxon>Pentapetalae</taxon>
        <taxon>rosids</taxon>
        <taxon>fabids</taxon>
        <taxon>Fabales</taxon>
        <taxon>Fabaceae</taxon>
        <taxon>Papilionoideae</taxon>
        <taxon>50 kb inversion clade</taxon>
        <taxon>genistoids sensu lato</taxon>
        <taxon>core genistoids</taxon>
        <taxon>Genisteae</taxon>
        <taxon>Lupinus</taxon>
    </lineage>
</organism>
<keyword evidence="3" id="KW-1133">Transmembrane helix</keyword>
<comment type="caution">
    <text evidence="4">The sequence shown here is derived from an EMBL/GenBank/DDBJ whole genome shotgun (WGS) entry which is preliminary data.</text>
</comment>
<evidence type="ECO:0000256" key="3">
    <source>
        <dbReference type="SAM" id="Phobius"/>
    </source>
</evidence>
<dbReference type="Gene3D" id="1.25.40.10">
    <property type="entry name" value="Tetratricopeptide repeat domain"/>
    <property type="match status" value="1"/>
</dbReference>
<gene>
    <name evidence="4" type="ORF">Lalb_Chr07g0182271</name>
</gene>
<reference evidence="5" key="1">
    <citation type="journal article" date="2020" name="Nat. Commun.">
        <title>Genome sequence of the cluster root forming white lupin.</title>
        <authorList>
            <person name="Hufnagel B."/>
            <person name="Marques A."/>
            <person name="Soriano A."/>
            <person name="Marques L."/>
            <person name="Divol F."/>
            <person name="Doumas P."/>
            <person name="Sallet E."/>
            <person name="Mancinotti D."/>
            <person name="Carrere S."/>
            <person name="Marande W."/>
            <person name="Arribat S."/>
            <person name="Keller J."/>
            <person name="Huneau C."/>
            <person name="Blein T."/>
            <person name="Aime D."/>
            <person name="Laguerre M."/>
            <person name="Taylor J."/>
            <person name="Schubert V."/>
            <person name="Nelson M."/>
            <person name="Geu-Flores F."/>
            <person name="Crespi M."/>
            <person name="Gallardo-Guerrero K."/>
            <person name="Delaux P.-M."/>
            <person name="Salse J."/>
            <person name="Berges H."/>
            <person name="Guyot R."/>
            <person name="Gouzy J."/>
            <person name="Peret B."/>
        </authorList>
    </citation>
    <scope>NUCLEOTIDE SEQUENCE [LARGE SCALE GENOMIC DNA]</scope>
    <source>
        <strain evidence="5">cv. Amiga</strain>
    </source>
</reference>
<proteinExistence type="predicted"/>
<dbReference type="Pfam" id="PF13181">
    <property type="entry name" value="TPR_8"/>
    <property type="match status" value="2"/>
</dbReference>
<dbReference type="AlphaFoldDB" id="A0A6A4Q7Y6"/>
<feature type="compositionally biased region" description="Low complexity" evidence="2">
    <location>
        <begin position="50"/>
        <end position="61"/>
    </location>
</feature>
<dbReference type="OrthoDB" id="1872379at2759"/>
<dbReference type="PANTHER" id="PTHR47697">
    <property type="entry name" value="OS03G0340700 PROTEIN"/>
    <property type="match status" value="1"/>
</dbReference>
<dbReference type="InterPro" id="IPR011990">
    <property type="entry name" value="TPR-like_helical_dom_sf"/>
</dbReference>
<evidence type="ECO:0000256" key="1">
    <source>
        <dbReference type="PROSITE-ProRule" id="PRU00339"/>
    </source>
</evidence>
<keyword evidence="3" id="KW-0472">Membrane</keyword>
<accession>A0A6A4Q7Y6</accession>
<keyword evidence="5" id="KW-1185">Reference proteome</keyword>
<dbReference type="Proteomes" id="UP000447434">
    <property type="component" value="Chromosome 7"/>
</dbReference>
<dbReference type="SMART" id="SM00028">
    <property type="entry name" value="TPR"/>
    <property type="match status" value="3"/>
</dbReference>
<dbReference type="InterPro" id="IPR019734">
    <property type="entry name" value="TPR_rpt"/>
</dbReference>
<keyword evidence="1" id="KW-0802">TPR repeat</keyword>
<dbReference type="PANTHER" id="PTHR47697:SF1">
    <property type="entry name" value="OS03G0340700 PROTEIN"/>
    <property type="match status" value="1"/>
</dbReference>
<feature type="region of interest" description="Disordered" evidence="2">
    <location>
        <begin position="35"/>
        <end position="80"/>
    </location>
</feature>
<name>A0A6A4Q7Y6_LUPAL</name>
<dbReference type="SUPFAM" id="SSF48452">
    <property type="entry name" value="TPR-like"/>
    <property type="match status" value="1"/>
</dbReference>
<keyword evidence="3" id="KW-0812">Transmembrane</keyword>
<dbReference type="PROSITE" id="PS50005">
    <property type="entry name" value="TPR"/>
    <property type="match status" value="1"/>
</dbReference>
<evidence type="ECO:0000313" key="5">
    <source>
        <dbReference type="Proteomes" id="UP000447434"/>
    </source>
</evidence>
<feature type="compositionally biased region" description="Polar residues" evidence="2">
    <location>
        <begin position="215"/>
        <end position="243"/>
    </location>
</feature>
<feature type="transmembrane region" description="Helical" evidence="3">
    <location>
        <begin position="466"/>
        <end position="483"/>
    </location>
</feature>
<sequence>MNSNYSKSNQSKPPSSSSVSLNNFSFDFDLAIGSIPPKSLNAHKNPNPPSYSYSTPSSHPNKPSWTHQPAPVQTTQTGLPGGPTSMVGDIFGKTWGSIQPSCTSTIGIINKNPNLFGDLVTSALGQPPNKTSSTSNFPLNNATPLSNKVSSFSIRNITDSLPKNGNFAGLSGNSLNANKIPILGGPSGIGINSNNNINSNEDPFSSLAGGIGSKPSASKPQKINSEGNGSKPTPTTSFPSNDSAGIDIDFNGFAASNQTASGGGDPMDMFFSASSATSAGGVVSGGLGGKPASEMDDWGLESEGFGGHDAGGTTNELEVLPPPPVGISGSTAKGKGMDSYKQGQFADAIKWLSWSVILLEKAGDNAATMEVFSSRASCYKEVGEYKKAVADCTKVLENDETNVSVLVQRALLYESMEKYKLGAEDLRTVLKIDPSNRIAKSTVHRLAKMEGQTLNFAFDFKIKCPIILFFILFSRYLFVSLLMERIQTRCLGVRYGSCELGSSPLMERQLHPKQEKNKI</sequence>
<dbReference type="EMBL" id="WOCE01000007">
    <property type="protein sequence ID" value="KAE9610027.1"/>
    <property type="molecule type" value="Genomic_DNA"/>
</dbReference>
<evidence type="ECO:0000256" key="2">
    <source>
        <dbReference type="SAM" id="MobiDB-lite"/>
    </source>
</evidence>
<evidence type="ECO:0000313" key="4">
    <source>
        <dbReference type="EMBL" id="KAE9610027.1"/>
    </source>
</evidence>
<feature type="repeat" description="TPR" evidence="1">
    <location>
        <begin position="403"/>
        <end position="436"/>
    </location>
</feature>